<comment type="caution">
    <text evidence="1">The sequence shown here is derived from an EMBL/GenBank/DDBJ whole genome shotgun (WGS) entry which is preliminary data.</text>
</comment>
<evidence type="ECO:0000313" key="1">
    <source>
        <dbReference type="EMBL" id="MCI89104.1"/>
    </source>
</evidence>
<organism evidence="1 2">
    <name type="scientific">Trifolium medium</name>
    <dbReference type="NCBI Taxonomy" id="97028"/>
    <lineage>
        <taxon>Eukaryota</taxon>
        <taxon>Viridiplantae</taxon>
        <taxon>Streptophyta</taxon>
        <taxon>Embryophyta</taxon>
        <taxon>Tracheophyta</taxon>
        <taxon>Spermatophyta</taxon>
        <taxon>Magnoliopsida</taxon>
        <taxon>eudicotyledons</taxon>
        <taxon>Gunneridae</taxon>
        <taxon>Pentapetalae</taxon>
        <taxon>rosids</taxon>
        <taxon>fabids</taxon>
        <taxon>Fabales</taxon>
        <taxon>Fabaceae</taxon>
        <taxon>Papilionoideae</taxon>
        <taxon>50 kb inversion clade</taxon>
        <taxon>NPAAA clade</taxon>
        <taxon>Hologalegina</taxon>
        <taxon>IRL clade</taxon>
        <taxon>Trifolieae</taxon>
        <taxon>Trifolium</taxon>
    </lineage>
</organism>
<reference evidence="1 2" key="1">
    <citation type="journal article" date="2018" name="Front. Plant Sci.">
        <title>Red Clover (Trifolium pratense) and Zigzag Clover (T. medium) - A Picture of Genomic Similarities and Differences.</title>
        <authorList>
            <person name="Dluhosova J."/>
            <person name="Istvanek J."/>
            <person name="Nedelnik J."/>
            <person name="Repkova J."/>
        </authorList>
    </citation>
    <scope>NUCLEOTIDE SEQUENCE [LARGE SCALE GENOMIC DNA]</scope>
    <source>
        <strain evidence="2">cv. 10/8</strain>
        <tissue evidence="1">Leaf</tissue>
    </source>
</reference>
<dbReference type="EMBL" id="LXQA011210666">
    <property type="protein sequence ID" value="MCI89104.1"/>
    <property type="molecule type" value="Genomic_DNA"/>
</dbReference>
<dbReference type="AlphaFoldDB" id="A0A392VL48"/>
<protein>
    <submittedName>
        <fullName evidence="1">Uncharacterized protein</fullName>
    </submittedName>
</protein>
<name>A0A392VL48_9FABA</name>
<keyword evidence="2" id="KW-1185">Reference proteome</keyword>
<sequence>MDNLQALAARVKVSTVNVEAIVSPSHPLLIMMKTWRKARSPSPRREG</sequence>
<proteinExistence type="predicted"/>
<evidence type="ECO:0000313" key="2">
    <source>
        <dbReference type="Proteomes" id="UP000265520"/>
    </source>
</evidence>
<dbReference type="Proteomes" id="UP000265520">
    <property type="component" value="Unassembled WGS sequence"/>
</dbReference>
<accession>A0A392VL48</accession>